<feature type="region of interest" description="Disordered" evidence="1">
    <location>
        <begin position="1"/>
        <end position="25"/>
    </location>
</feature>
<reference evidence="2 3" key="1">
    <citation type="submission" date="2017-06" db="EMBL/GenBank/DDBJ databases">
        <title>Genome sequencing of cyanobaciteial culture collection at National Institute for Environmental Studies (NIES).</title>
        <authorList>
            <person name="Hirose Y."/>
            <person name="Shimura Y."/>
            <person name="Fujisawa T."/>
            <person name="Nakamura Y."/>
            <person name="Kawachi M."/>
        </authorList>
    </citation>
    <scope>NUCLEOTIDE SEQUENCE [LARGE SCALE GENOMIC DNA]</scope>
    <source>
        <strain evidence="2 3">NIES-2135</strain>
    </source>
</reference>
<dbReference type="EMBL" id="AP018203">
    <property type="protein sequence ID" value="BAY53256.1"/>
    <property type="molecule type" value="Genomic_DNA"/>
</dbReference>
<evidence type="ECO:0000313" key="2">
    <source>
        <dbReference type="EMBL" id="BAY53256.1"/>
    </source>
</evidence>
<name>A0A1Z4J923_LEPBY</name>
<evidence type="ECO:0000256" key="1">
    <source>
        <dbReference type="SAM" id="MobiDB-lite"/>
    </source>
</evidence>
<accession>A0A1Z4J923</accession>
<gene>
    <name evidence="2" type="ORF">NIES2135_00580</name>
</gene>
<organism evidence="2 3">
    <name type="scientific">Leptolyngbya boryana NIES-2135</name>
    <dbReference type="NCBI Taxonomy" id="1973484"/>
    <lineage>
        <taxon>Bacteria</taxon>
        <taxon>Bacillati</taxon>
        <taxon>Cyanobacteriota</taxon>
        <taxon>Cyanophyceae</taxon>
        <taxon>Leptolyngbyales</taxon>
        <taxon>Leptolyngbyaceae</taxon>
        <taxon>Leptolyngbya group</taxon>
        <taxon>Leptolyngbya</taxon>
    </lineage>
</organism>
<evidence type="ECO:0000313" key="3">
    <source>
        <dbReference type="Proteomes" id="UP000217895"/>
    </source>
</evidence>
<dbReference type="AlphaFoldDB" id="A0A1Z4J923"/>
<protein>
    <submittedName>
        <fullName evidence="2">Uncharacterized protein</fullName>
    </submittedName>
</protein>
<dbReference type="Proteomes" id="UP000217895">
    <property type="component" value="Chromosome"/>
</dbReference>
<sequence>MFEHLRERRYQEGQRDRDAGSLPKRQDSTYLEGYLKGRPGGLDEIVQYFSTVEAFLKWRNQHSDSAFFPK</sequence>
<keyword evidence="3" id="KW-1185">Reference proteome</keyword>
<proteinExistence type="predicted"/>